<name>A0A1T5KH39_9FIRM</name>
<dbReference type="STRING" id="36842.SAMN02194393_01808"/>
<evidence type="ECO:0000256" key="7">
    <source>
        <dbReference type="ARBA" id="ARBA00022833"/>
    </source>
</evidence>
<dbReference type="SMART" id="SM00770">
    <property type="entry name" value="Zn_dep_PLPC"/>
    <property type="match status" value="1"/>
</dbReference>
<dbReference type="Gene3D" id="1.10.575.10">
    <property type="entry name" value="P1 Nuclease"/>
    <property type="match status" value="1"/>
</dbReference>
<dbReference type="EMBL" id="FUZT01000004">
    <property type="protein sequence ID" value="SKC63003.1"/>
    <property type="molecule type" value="Genomic_DNA"/>
</dbReference>
<evidence type="ECO:0000256" key="2">
    <source>
        <dbReference type="ARBA" id="ARBA00018391"/>
    </source>
</evidence>
<feature type="domain" description="Zn-dependent PLC" evidence="9">
    <location>
        <begin position="21"/>
        <end position="235"/>
    </location>
</feature>
<dbReference type="Pfam" id="PF00882">
    <property type="entry name" value="Zn_dep_PLPC"/>
    <property type="match status" value="1"/>
</dbReference>
<dbReference type="OrthoDB" id="1677163at2"/>
<dbReference type="CDD" id="cd11009">
    <property type="entry name" value="Zn_dep_PLPC"/>
    <property type="match status" value="1"/>
</dbReference>
<dbReference type="GO" id="GO:0008270">
    <property type="term" value="F:zinc ion binding"/>
    <property type="evidence" value="ECO:0007669"/>
    <property type="project" value="InterPro"/>
</dbReference>
<organism evidence="10 11">
    <name type="scientific">Maledivibacter halophilus</name>
    <dbReference type="NCBI Taxonomy" id="36842"/>
    <lineage>
        <taxon>Bacteria</taxon>
        <taxon>Bacillati</taxon>
        <taxon>Bacillota</taxon>
        <taxon>Clostridia</taxon>
        <taxon>Peptostreptococcales</taxon>
        <taxon>Caminicellaceae</taxon>
        <taxon>Maledivibacter</taxon>
    </lineage>
</organism>
<evidence type="ECO:0000313" key="10">
    <source>
        <dbReference type="EMBL" id="SKC63003.1"/>
    </source>
</evidence>
<keyword evidence="6" id="KW-0378">Hydrolase</keyword>
<dbReference type="EC" id="3.1.4.3" evidence="1"/>
<evidence type="ECO:0000256" key="1">
    <source>
        <dbReference type="ARBA" id="ARBA00012018"/>
    </source>
</evidence>
<reference evidence="10 11" key="1">
    <citation type="submission" date="2017-02" db="EMBL/GenBank/DDBJ databases">
        <authorList>
            <person name="Peterson S.W."/>
        </authorList>
    </citation>
    <scope>NUCLEOTIDE SEQUENCE [LARGE SCALE GENOMIC DNA]</scope>
    <source>
        <strain evidence="10 11">M1</strain>
    </source>
</reference>
<evidence type="ECO:0000313" key="11">
    <source>
        <dbReference type="Proteomes" id="UP000190285"/>
    </source>
</evidence>
<evidence type="ECO:0000256" key="8">
    <source>
        <dbReference type="ARBA" id="ARBA00031285"/>
    </source>
</evidence>
<dbReference type="PROSITE" id="PS51346">
    <property type="entry name" value="PROKAR_ZN_DEPEND_PLPC_2"/>
    <property type="match status" value="1"/>
</dbReference>
<evidence type="ECO:0000256" key="6">
    <source>
        <dbReference type="ARBA" id="ARBA00022801"/>
    </source>
</evidence>
<keyword evidence="7" id="KW-0862">Zinc</keyword>
<protein>
    <recommendedName>
        <fullName evidence="2">Phospholipase C</fullName>
        <ecNumber evidence="1">3.1.4.3</ecNumber>
    </recommendedName>
    <alternativeName>
        <fullName evidence="8">Phosphatidylcholine cholinephosphohydrolase</fullName>
    </alternativeName>
</protein>
<evidence type="ECO:0000256" key="5">
    <source>
        <dbReference type="ARBA" id="ARBA00022729"/>
    </source>
</evidence>
<dbReference type="InterPro" id="IPR001531">
    <property type="entry name" value="Zn_PLipaseC"/>
</dbReference>
<accession>A0A1T5KH39</accession>
<dbReference type="AlphaFoldDB" id="A0A1T5KH39"/>
<proteinExistence type="predicted"/>
<keyword evidence="5" id="KW-0732">Signal</keyword>
<dbReference type="InterPro" id="IPR029002">
    <property type="entry name" value="PLPC/GPLD1"/>
</dbReference>
<sequence>MSLIEKNYGSFLNYAFTFLNPFKKIIINTHCNVHKFINIQALRILKNDRYNDVFEIFTLNIYHINEGAFWADQDFKSSCHLYNPHTKRGLYGRRTAMDLTVEYYNKAKNLWLKKEEEKAMFYLGAAFHIIQDMTIPQHANARLLDNHKQYETFIKRTYQYIENFKAKENAYRLDTIEEYIRFNAKVAIKVYKRFKNIKEDEGRYYKIASCTLPLAQRTTAGCMLTFYDEVIKKIH</sequence>
<gene>
    <name evidence="10" type="ORF">SAMN02194393_01808</name>
</gene>
<evidence type="ECO:0000256" key="4">
    <source>
        <dbReference type="ARBA" id="ARBA00022723"/>
    </source>
</evidence>
<dbReference type="InterPro" id="IPR008947">
    <property type="entry name" value="PLipase_C/P1_nuclease_dom_sf"/>
</dbReference>
<evidence type="ECO:0000256" key="3">
    <source>
        <dbReference type="ARBA" id="ARBA00022525"/>
    </source>
</evidence>
<dbReference type="Proteomes" id="UP000190285">
    <property type="component" value="Unassembled WGS sequence"/>
</dbReference>
<dbReference type="SUPFAM" id="SSF48537">
    <property type="entry name" value="Phospholipase C/P1 nuclease"/>
    <property type="match status" value="1"/>
</dbReference>
<keyword evidence="4" id="KW-0479">Metal-binding</keyword>
<dbReference type="GO" id="GO:0034480">
    <property type="term" value="F:phosphatidylcholine phospholipase C activity"/>
    <property type="evidence" value="ECO:0007669"/>
    <property type="project" value="UniProtKB-EC"/>
</dbReference>
<dbReference type="RefSeq" id="WP_079491008.1">
    <property type="nucleotide sequence ID" value="NZ_FUZT01000004.1"/>
</dbReference>
<evidence type="ECO:0000259" key="9">
    <source>
        <dbReference type="PROSITE" id="PS51346"/>
    </source>
</evidence>
<keyword evidence="11" id="KW-1185">Reference proteome</keyword>
<keyword evidence="3" id="KW-0964">Secreted</keyword>